<evidence type="ECO:0000313" key="16">
    <source>
        <dbReference type="Proteomes" id="UP000322981"/>
    </source>
</evidence>
<dbReference type="InterPro" id="IPR001264">
    <property type="entry name" value="Glyco_trans_51"/>
</dbReference>
<dbReference type="InterPro" id="IPR023346">
    <property type="entry name" value="Lysozyme-like_dom_sf"/>
</dbReference>
<feature type="domain" description="Penicillin-binding protein transpeptidase" evidence="12">
    <location>
        <begin position="315"/>
        <end position="472"/>
    </location>
</feature>
<evidence type="ECO:0000313" key="15">
    <source>
        <dbReference type="EMBL" id="KAA6185063.1"/>
    </source>
</evidence>
<feature type="domain" description="Glycosyl transferase family 51" evidence="13">
    <location>
        <begin position="69"/>
        <end position="236"/>
    </location>
</feature>
<dbReference type="Pfam" id="PF06832">
    <property type="entry name" value="BiPBP_C"/>
    <property type="match status" value="1"/>
</dbReference>
<keyword evidence="8" id="KW-0378">Hydrolase</keyword>
<keyword evidence="7" id="KW-0808">Transferase</keyword>
<sequence length="702" mass="74306">MGSSIGSQGAAAARPVRWPWFLGGLVLLVAGLGLLMAQVAATPTPDLRIETSAEVVDRNGTLLRAFTVADGRWRLRVEPEAVDPLLLEMLLAFEDQRFFSHGGVDPRAIARAAWQALRHGRVVSGASTLSMQVARLRLGLSTRSLAGKWQQIRGALALERAADKDAILAAYLHLAPYGGNLEGVRAASLAWFGKEPVRLTPAQAALLVALPQSPRARRPDLSPDGARAGRARVLARAEAAGIIDADTAAAARREPLPTRRLAFPLHAAHAARRALEHAPSRGRHRLTIDAGLQARLERLAAEHAAALPDGTSVALMVADHGSGEVLASVGSAGLLDSGRDGFVDMTRALRSPGSTLKPLIYGLAFDQGLAHPQSLIEDRPDSFGDYAPTNFDRDFQGTVTVREALQASLNVPAITLLQAVGPARLLARLRRAGAEPQLAGHASPGLAIGLGGVGLTLHDLVALYAAIGRGGRALDLRERLDAPLAAPLASGNRPPVLSSRATWYLGSILSGSGDMRQVSDALAMKTGTSYGYRDAWALGYDGRHVIGVWAGRPDGAPVFGLTGRTAAVPLLRDAYARLGRRVPLPPPGRDVWLARTTDLPPTLRAVRPAAAADPASRLDGVEIAFPPDGARVDLGLRQGAGGELVLQARDGRPPLVWLANGRPIAQERFVRTARWRPDGPGYATISVIDADGRASRVRVHLE</sequence>
<comment type="caution">
    <text evidence="15">The sequence shown here is derived from an EMBL/GenBank/DDBJ whole genome shotgun (WGS) entry which is preliminary data.</text>
</comment>
<proteinExistence type="inferred from homology"/>
<evidence type="ECO:0000259" key="13">
    <source>
        <dbReference type="Pfam" id="PF00912"/>
    </source>
</evidence>
<comment type="pathway">
    <text evidence="1">Cell wall biogenesis; peptidoglycan biosynthesis.</text>
</comment>
<dbReference type="InterPro" id="IPR009647">
    <property type="entry name" value="PBP_C"/>
</dbReference>
<evidence type="ECO:0000259" key="12">
    <source>
        <dbReference type="Pfam" id="PF00905"/>
    </source>
</evidence>
<dbReference type="GO" id="GO:0008658">
    <property type="term" value="F:penicillin binding"/>
    <property type="evidence" value="ECO:0007669"/>
    <property type="project" value="InterPro"/>
</dbReference>
<dbReference type="PANTHER" id="PTHR32282:SF15">
    <property type="entry name" value="PENICILLIN-BINDING PROTEIN 1C"/>
    <property type="match status" value="1"/>
</dbReference>
<evidence type="ECO:0000256" key="11">
    <source>
        <dbReference type="ARBA" id="ARBA00049902"/>
    </source>
</evidence>
<dbReference type="GO" id="GO:0008955">
    <property type="term" value="F:peptidoglycan glycosyltransferase activity"/>
    <property type="evidence" value="ECO:0007669"/>
    <property type="project" value="UniProtKB-EC"/>
</dbReference>
<dbReference type="InterPro" id="IPR036950">
    <property type="entry name" value="PBP_transglycosylase"/>
</dbReference>
<gene>
    <name evidence="15" type="primary">pbpC</name>
    <name evidence="15" type="ORF">F2Q65_10060</name>
</gene>
<dbReference type="Pfam" id="PF00905">
    <property type="entry name" value="Transpeptidase"/>
    <property type="match status" value="1"/>
</dbReference>
<dbReference type="InterPro" id="IPR012338">
    <property type="entry name" value="Beta-lactam/transpept-like"/>
</dbReference>
<dbReference type="Proteomes" id="UP000322981">
    <property type="component" value="Unassembled WGS sequence"/>
</dbReference>
<evidence type="ECO:0000256" key="9">
    <source>
        <dbReference type="ARBA" id="ARBA00023268"/>
    </source>
</evidence>
<dbReference type="AlphaFoldDB" id="A0A5M8FJI0"/>
<dbReference type="InterPro" id="IPR001460">
    <property type="entry name" value="PCN-bd_Tpept"/>
</dbReference>
<evidence type="ECO:0000256" key="10">
    <source>
        <dbReference type="ARBA" id="ARBA00044770"/>
    </source>
</evidence>
<keyword evidence="16" id="KW-1185">Reference proteome</keyword>
<evidence type="ECO:0000256" key="6">
    <source>
        <dbReference type="ARBA" id="ARBA00022676"/>
    </source>
</evidence>
<evidence type="ECO:0000256" key="7">
    <source>
        <dbReference type="ARBA" id="ARBA00022679"/>
    </source>
</evidence>
<dbReference type="NCBIfam" id="TIGR02073">
    <property type="entry name" value="PBP_1c"/>
    <property type="match status" value="1"/>
</dbReference>
<dbReference type="GO" id="GO:0009252">
    <property type="term" value="P:peptidoglycan biosynthetic process"/>
    <property type="evidence" value="ECO:0007669"/>
    <property type="project" value="UniProtKB-UniPathway"/>
</dbReference>
<accession>A0A5M8FJI0</accession>
<dbReference type="EMBL" id="VWXX01000013">
    <property type="protein sequence ID" value="KAA6185063.1"/>
    <property type="molecule type" value="Genomic_DNA"/>
</dbReference>
<keyword evidence="9" id="KW-0511">Multifunctional enzyme</keyword>
<organism evidence="15 16">
    <name type="scientific">Thiohalocapsa marina</name>
    <dbReference type="NCBI Taxonomy" id="424902"/>
    <lineage>
        <taxon>Bacteria</taxon>
        <taxon>Pseudomonadati</taxon>
        <taxon>Pseudomonadota</taxon>
        <taxon>Gammaproteobacteria</taxon>
        <taxon>Chromatiales</taxon>
        <taxon>Chromatiaceae</taxon>
        <taxon>Thiohalocapsa</taxon>
    </lineage>
</organism>
<evidence type="ECO:0000256" key="4">
    <source>
        <dbReference type="ARBA" id="ARBA00022645"/>
    </source>
</evidence>
<dbReference type="Pfam" id="PF00912">
    <property type="entry name" value="Transgly"/>
    <property type="match status" value="1"/>
</dbReference>
<evidence type="ECO:0000256" key="2">
    <source>
        <dbReference type="ARBA" id="ARBA00007090"/>
    </source>
</evidence>
<feature type="domain" description="Penicillin-binding C-terminal" evidence="14">
    <location>
        <begin position="620"/>
        <end position="699"/>
    </location>
</feature>
<comment type="catalytic activity">
    <reaction evidence="11">
        <text>[GlcNAc-(1-&gt;4)-Mur2Ac(oyl-L-Ala-gamma-D-Glu-L-Lys-D-Ala-D-Ala)](n)-di-trans,octa-cis-undecaprenyl diphosphate + beta-D-GlcNAc-(1-&gt;4)-Mur2Ac(oyl-L-Ala-gamma-D-Glu-L-Lys-D-Ala-D-Ala)-di-trans,octa-cis-undecaprenyl diphosphate = [GlcNAc-(1-&gt;4)-Mur2Ac(oyl-L-Ala-gamma-D-Glu-L-Lys-D-Ala-D-Ala)](n+1)-di-trans,octa-cis-undecaprenyl diphosphate + di-trans,octa-cis-undecaprenyl diphosphate + H(+)</text>
        <dbReference type="Rhea" id="RHEA:23708"/>
        <dbReference type="Rhea" id="RHEA-COMP:9602"/>
        <dbReference type="Rhea" id="RHEA-COMP:9603"/>
        <dbReference type="ChEBI" id="CHEBI:15378"/>
        <dbReference type="ChEBI" id="CHEBI:58405"/>
        <dbReference type="ChEBI" id="CHEBI:60033"/>
        <dbReference type="ChEBI" id="CHEBI:78435"/>
        <dbReference type="EC" id="2.4.99.28"/>
    </reaction>
</comment>
<dbReference type="Gene3D" id="1.10.3810.10">
    <property type="entry name" value="Biosynthetic peptidoglycan transglycosylase-like"/>
    <property type="match status" value="1"/>
</dbReference>
<evidence type="ECO:0000256" key="5">
    <source>
        <dbReference type="ARBA" id="ARBA00022670"/>
    </source>
</evidence>
<dbReference type="InterPro" id="IPR050396">
    <property type="entry name" value="Glycosyltr_51/Transpeptidase"/>
</dbReference>
<evidence type="ECO:0000259" key="14">
    <source>
        <dbReference type="Pfam" id="PF06832"/>
    </source>
</evidence>
<keyword evidence="4" id="KW-0121">Carboxypeptidase</keyword>
<dbReference type="GO" id="GO:0030288">
    <property type="term" value="C:outer membrane-bounded periplasmic space"/>
    <property type="evidence" value="ECO:0007669"/>
    <property type="project" value="TreeGrafter"/>
</dbReference>
<dbReference type="PANTHER" id="PTHR32282">
    <property type="entry name" value="BINDING PROTEIN TRANSPEPTIDASE, PUTATIVE-RELATED"/>
    <property type="match status" value="1"/>
</dbReference>
<dbReference type="UniPathway" id="UPA00219"/>
<dbReference type="Gene3D" id="3.40.710.10">
    <property type="entry name" value="DD-peptidase/beta-lactamase superfamily"/>
    <property type="match status" value="1"/>
</dbReference>
<comment type="similarity">
    <text evidence="3">In the N-terminal section; belongs to the glycosyltransferase 51 family.</text>
</comment>
<dbReference type="GO" id="GO:0006508">
    <property type="term" value="P:proteolysis"/>
    <property type="evidence" value="ECO:0007669"/>
    <property type="project" value="UniProtKB-KW"/>
</dbReference>
<keyword evidence="6" id="KW-0328">Glycosyltransferase</keyword>
<comment type="similarity">
    <text evidence="2">In the C-terminal section; belongs to the transpeptidase family.</text>
</comment>
<dbReference type="InterPro" id="IPR011815">
    <property type="entry name" value="PBP_1c"/>
</dbReference>
<evidence type="ECO:0000256" key="8">
    <source>
        <dbReference type="ARBA" id="ARBA00022801"/>
    </source>
</evidence>
<dbReference type="RefSeq" id="WP_150092955.1">
    <property type="nucleotide sequence ID" value="NZ_JBFUOH010000048.1"/>
</dbReference>
<dbReference type="SUPFAM" id="SSF53955">
    <property type="entry name" value="Lysozyme-like"/>
    <property type="match status" value="1"/>
</dbReference>
<reference evidence="15 16" key="1">
    <citation type="submission" date="2019-09" db="EMBL/GenBank/DDBJ databases">
        <title>Whole-genome sequence of the purple sulfur bacterium Thiohalocapsa marina DSM 19078.</title>
        <authorList>
            <person name="Kyndt J.A."/>
            <person name="Meyer T.E."/>
        </authorList>
    </citation>
    <scope>NUCLEOTIDE SEQUENCE [LARGE SCALE GENOMIC DNA]</scope>
    <source>
        <strain evidence="15 16">DSM 19078</strain>
    </source>
</reference>
<dbReference type="GO" id="GO:0004180">
    <property type="term" value="F:carboxypeptidase activity"/>
    <property type="evidence" value="ECO:0007669"/>
    <property type="project" value="UniProtKB-KW"/>
</dbReference>
<evidence type="ECO:0000256" key="1">
    <source>
        <dbReference type="ARBA" id="ARBA00004752"/>
    </source>
</evidence>
<dbReference type="SUPFAM" id="SSF56601">
    <property type="entry name" value="beta-lactamase/transpeptidase-like"/>
    <property type="match status" value="1"/>
</dbReference>
<evidence type="ECO:0000256" key="3">
    <source>
        <dbReference type="ARBA" id="ARBA00007739"/>
    </source>
</evidence>
<dbReference type="EC" id="2.4.99.28" evidence="10"/>
<dbReference type="OrthoDB" id="9766909at2"/>
<name>A0A5M8FJI0_9GAMM</name>
<keyword evidence="5" id="KW-0645">Protease</keyword>
<protein>
    <recommendedName>
        <fullName evidence="10">peptidoglycan glycosyltransferase</fullName>
        <ecNumber evidence="10">2.4.99.28</ecNumber>
    </recommendedName>
</protein>